<evidence type="ECO:0000256" key="7">
    <source>
        <dbReference type="SAM" id="Phobius"/>
    </source>
</evidence>
<dbReference type="GO" id="GO:0055085">
    <property type="term" value="P:transmembrane transport"/>
    <property type="evidence" value="ECO:0007669"/>
    <property type="project" value="InterPro"/>
</dbReference>
<evidence type="ECO:0000256" key="6">
    <source>
        <dbReference type="ARBA" id="ARBA00023136"/>
    </source>
</evidence>
<comment type="subcellular location">
    <subcellularLocation>
        <location evidence="1">Cell membrane</location>
        <topology evidence="1">Multi-pass membrane protein</topology>
    </subcellularLocation>
</comment>
<keyword evidence="2" id="KW-0813">Transport</keyword>
<keyword evidence="6 7" id="KW-0472">Membrane</keyword>
<keyword evidence="10" id="KW-1185">Reference proteome</keyword>
<proteinExistence type="predicted"/>
<protein>
    <submittedName>
        <fullName evidence="9">Carbohydrate ABC transporter permease</fullName>
    </submittedName>
</protein>
<dbReference type="PANTHER" id="PTHR43744">
    <property type="entry name" value="ABC TRANSPORTER PERMEASE PROTEIN MG189-RELATED-RELATED"/>
    <property type="match status" value="1"/>
</dbReference>
<dbReference type="Proteomes" id="UP000621560">
    <property type="component" value="Unassembled WGS sequence"/>
</dbReference>
<evidence type="ECO:0000256" key="4">
    <source>
        <dbReference type="ARBA" id="ARBA00022692"/>
    </source>
</evidence>
<dbReference type="CDD" id="cd06261">
    <property type="entry name" value="TM_PBP2"/>
    <property type="match status" value="1"/>
</dbReference>
<dbReference type="InterPro" id="IPR035906">
    <property type="entry name" value="MetI-like_sf"/>
</dbReference>
<feature type="transmembrane region" description="Helical" evidence="7">
    <location>
        <begin position="12"/>
        <end position="31"/>
    </location>
</feature>
<dbReference type="RefSeq" id="WP_190913988.1">
    <property type="nucleotide sequence ID" value="NZ_JACXIZ010000005.1"/>
</dbReference>
<keyword evidence="3" id="KW-1003">Cell membrane</keyword>
<dbReference type="SUPFAM" id="SSF161098">
    <property type="entry name" value="MetI-like"/>
    <property type="match status" value="1"/>
</dbReference>
<evidence type="ECO:0000313" key="10">
    <source>
        <dbReference type="Proteomes" id="UP000621560"/>
    </source>
</evidence>
<reference evidence="9" key="1">
    <citation type="submission" date="2020-09" db="EMBL/GenBank/DDBJ databases">
        <title>A novel bacterium of genus Paenibacillus, isolated from South China Sea.</title>
        <authorList>
            <person name="Huang H."/>
            <person name="Mo K."/>
            <person name="Hu Y."/>
        </authorList>
    </citation>
    <scope>NUCLEOTIDE SEQUENCE</scope>
    <source>
        <strain evidence="9">IB182496</strain>
    </source>
</reference>
<organism evidence="9 10">
    <name type="scientific">Paenibacillus sabuli</name>
    <dbReference type="NCBI Taxonomy" id="2772509"/>
    <lineage>
        <taxon>Bacteria</taxon>
        <taxon>Bacillati</taxon>
        <taxon>Bacillota</taxon>
        <taxon>Bacilli</taxon>
        <taxon>Bacillales</taxon>
        <taxon>Paenibacillaceae</taxon>
        <taxon>Paenibacillus</taxon>
    </lineage>
</organism>
<gene>
    <name evidence="9" type="ORF">IDH44_01445</name>
</gene>
<keyword evidence="5 7" id="KW-1133">Transmembrane helix</keyword>
<keyword evidence="4 7" id="KW-0812">Transmembrane</keyword>
<dbReference type="PROSITE" id="PS50928">
    <property type="entry name" value="ABC_TM1"/>
    <property type="match status" value="1"/>
</dbReference>
<evidence type="ECO:0000256" key="1">
    <source>
        <dbReference type="ARBA" id="ARBA00004651"/>
    </source>
</evidence>
<feature type="transmembrane region" description="Helical" evidence="7">
    <location>
        <begin position="137"/>
        <end position="158"/>
    </location>
</feature>
<evidence type="ECO:0000313" key="9">
    <source>
        <dbReference type="EMBL" id="MBD2843842.1"/>
    </source>
</evidence>
<dbReference type="GO" id="GO:0005886">
    <property type="term" value="C:plasma membrane"/>
    <property type="evidence" value="ECO:0007669"/>
    <property type="project" value="UniProtKB-SubCell"/>
</dbReference>
<evidence type="ECO:0000256" key="3">
    <source>
        <dbReference type="ARBA" id="ARBA00022475"/>
    </source>
</evidence>
<sequence length="287" mass="31647">MSKKIQPGNAVIGAVLIGFAFMTFMPFYYVIMASISDPARIREGELLLWPQGLDLTAYTIILQNERFITSFGNTLARTGLGLAINLSLQLTFAYALSKRYLPGQKFFMIFTIITMLFNGGIIPTYLVVKGTGLIDTIWALVIPAAISTWNVILLKSFFENIPASLEESARIDGANDLSIFARIYLPLSTASIATIGLFIAVQHWNTYMDAVIYINTASKQVLQIFLRDMVVQLEMAAVLGDMGVVNETSSLSVRTASIFLVALPIIIVYPFIQRYFVKGVMLGAVKG</sequence>
<name>A0A927GQJ9_9BACL</name>
<dbReference type="AlphaFoldDB" id="A0A927GQJ9"/>
<evidence type="ECO:0000256" key="5">
    <source>
        <dbReference type="ARBA" id="ARBA00022989"/>
    </source>
</evidence>
<dbReference type="InterPro" id="IPR000515">
    <property type="entry name" value="MetI-like"/>
</dbReference>
<comment type="caution">
    <text evidence="9">The sequence shown here is derived from an EMBL/GenBank/DDBJ whole genome shotgun (WGS) entry which is preliminary data.</text>
</comment>
<dbReference type="EMBL" id="JACXIZ010000005">
    <property type="protein sequence ID" value="MBD2843842.1"/>
    <property type="molecule type" value="Genomic_DNA"/>
</dbReference>
<evidence type="ECO:0000256" key="2">
    <source>
        <dbReference type="ARBA" id="ARBA00022448"/>
    </source>
</evidence>
<accession>A0A927GQJ9</accession>
<feature type="domain" description="ABC transmembrane type-1" evidence="8">
    <location>
        <begin position="71"/>
        <end position="272"/>
    </location>
</feature>
<dbReference type="Gene3D" id="1.10.3720.10">
    <property type="entry name" value="MetI-like"/>
    <property type="match status" value="1"/>
</dbReference>
<feature type="transmembrane region" description="Helical" evidence="7">
    <location>
        <begin position="179"/>
        <end position="201"/>
    </location>
</feature>
<evidence type="ECO:0000259" key="8">
    <source>
        <dbReference type="PROSITE" id="PS50928"/>
    </source>
</evidence>
<feature type="transmembrane region" description="Helical" evidence="7">
    <location>
        <begin position="106"/>
        <end position="125"/>
    </location>
</feature>
<feature type="transmembrane region" description="Helical" evidence="7">
    <location>
        <begin position="251"/>
        <end position="272"/>
    </location>
</feature>
<dbReference type="PANTHER" id="PTHR43744:SF9">
    <property type="entry name" value="POLYGALACTURONAN_RHAMNOGALACTURONAN TRANSPORT SYSTEM PERMEASE PROTEIN YTCP"/>
    <property type="match status" value="1"/>
</dbReference>